<accession>I3EJX1</accession>
<keyword evidence="2" id="KW-1185">Reference proteome</keyword>
<sequence length="655" mass="75267">MREMIRTLIIVYAIISLSHKCFGKYIFDERLVLFSDDRQTKVLIDKELVQGFTTHSITYSRDWINGKYTKRITDDTLYDLSTVGSLPIPKEYFKGLEEFFSMTGIIRYSENRKMDFSEFVDVIWGWTHFHLDPNEVLIDIPESARPFTKVECFKENLLLLLRANPRIRNTLHSVINEINRINLPNSPLPAYKMVPRDKIQWFLNAKQHNWIKRFLELCLCRRIGNISLHAKVTENIHERSTVQLTVRPYTKRTARQSTELFSTFIMNNSTYTFSNMNIQIEENTIISASIMNDLFVIFGRTDTLILDHPGGVSHIKEYSALLTSILRDEVIRKQNHSISLLKGLILSHTLFITEKALEYLEKTDITKFGFKKYYPPSYRAEKAYHTIQNMINNFISRLLTGQSPISSSLEYLLGPDRLFFSKHVKYDNLPKLGTIEIHVSNTVKSVNRSTFTIPSTSTVKTVVLVEDVTASARDTYNVLYGISSLRHLTTLDVKRTTVNPMKVIPILLDINTKYKTTIRAIEFPYAPGTTTAHEWPISSFIKSVPSIRKYGIYVPANNPERTLLPLIRDIQDTFKTASAGTRVNLTIRNISITSYHGISSYTVTPHYINRRMFMSVYKTLPLPVVGSGKYPAADEILRVLSKATALDNTPKNSAR</sequence>
<name>I3EJX1_NEMP3</name>
<dbReference type="EMBL" id="GL870876">
    <property type="protein sequence ID" value="EIJ89518.1"/>
    <property type="molecule type" value="Genomic_DNA"/>
</dbReference>
<protein>
    <submittedName>
        <fullName evidence="1">Uncharacterized protein</fullName>
    </submittedName>
</protein>
<evidence type="ECO:0000313" key="1">
    <source>
        <dbReference type="EMBL" id="EIJ89518.1"/>
    </source>
</evidence>
<reference evidence="1" key="1">
    <citation type="submission" date="2011-01" db="EMBL/GenBank/DDBJ databases">
        <title>The Genome Sequence of Nematocida parisii strain ERTm3.</title>
        <authorList>
            <consortium name="The Broad Institute Genome Sequencing Platform"/>
            <consortium name="The Broad Institute Genome Sequencing Center for Infectious Disease"/>
            <person name="Cuomo C."/>
            <person name="Troemel E."/>
            <person name="Young S.K."/>
            <person name="Zeng Q."/>
            <person name="Gargeya S."/>
            <person name="Fitzgerald M."/>
            <person name="Haas B."/>
            <person name="Abouelleil A."/>
            <person name="Alvarado L."/>
            <person name="Arachchi H.M."/>
            <person name="Berlin A."/>
            <person name="Chapman S.B."/>
            <person name="Gearin G."/>
            <person name="Goldberg J."/>
            <person name="Griggs A."/>
            <person name="Gujja S."/>
            <person name="Hansen M."/>
            <person name="Heiman D."/>
            <person name="Howarth C."/>
            <person name="Larimer J."/>
            <person name="Lui A."/>
            <person name="MacDonald P.J.P."/>
            <person name="McCowen C."/>
            <person name="Montmayeur A."/>
            <person name="Murphy C."/>
            <person name="Neiman D."/>
            <person name="Pearson M."/>
            <person name="Priest M."/>
            <person name="Roberts A."/>
            <person name="Saif S."/>
            <person name="Shea T."/>
            <person name="Sisk P."/>
            <person name="Stolte C."/>
            <person name="Sykes S."/>
            <person name="Wortman J."/>
            <person name="Nusbaum C."/>
            <person name="Birren B."/>
        </authorList>
    </citation>
    <scope>NUCLEOTIDE SEQUENCE</scope>
    <source>
        <strain evidence="1">ERTm3</strain>
    </source>
</reference>
<dbReference type="InParanoid" id="I3EJX1"/>
<dbReference type="OMA" id="VECFKEN"/>
<dbReference type="HOGENOM" id="CLU_418610_0_0_1"/>
<proteinExistence type="predicted"/>
<gene>
    <name evidence="1" type="ORF">NEQG_00288</name>
</gene>
<dbReference type="VEuPathDB" id="MicrosporidiaDB:NEQG_00288"/>
<dbReference type="AlphaFoldDB" id="I3EJX1"/>
<evidence type="ECO:0000313" key="2">
    <source>
        <dbReference type="Proteomes" id="UP000002872"/>
    </source>
</evidence>
<organism evidence="1 2">
    <name type="scientific">Nematocida parisii (strain ERTm3)</name>
    <name type="common">Nematode killer fungus</name>
    <dbReference type="NCBI Taxonomy" id="935791"/>
    <lineage>
        <taxon>Eukaryota</taxon>
        <taxon>Fungi</taxon>
        <taxon>Fungi incertae sedis</taxon>
        <taxon>Microsporidia</taxon>
        <taxon>Nematocida</taxon>
    </lineage>
</organism>
<dbReference type="OrthoDB" id="2188202at2759"/>
<dbReference type="Proteomes" id="UP000002872">
    <property type="component" value="Unassembled WGS sequence"/>
</dbReference>